<keyword evidence="4" id="KW-0802">TPR repeat</keyword>
<evidence type="ECO:0000256" key="1">
    <source>
        <dbReference type="ARBA" id="ARBA00000971"/>
    </source>
</evidence>
<proteinExistence type="predicted"/>
<dbReference type="GO" id="GO:0003755">
    <property type="term" value="F:peptidyl-prolyl cis-trans isomerase activity"/>
    <property type="evidence" value="ECO:0007669"/>
    <property type="project" value="UniProtKB-KW"/>
</dbReference>
<evidence type="ECO:0000256" key="2">
    <source>
        <dbReference type="ARBA" id="ARBA00013194"/>
    </source>
</evidence>
<dbReference type="PANTHER" id="PTHR46512">
    <property type="entry name" value="PEPTIDYLPROLYL ISOMERASE"/>
    <property type="match status" value="1"/>
</dbReference>
<comment type="catalytic activity">
    <reaction evidence="1 7">
        <text>[protein]-peptidylproline (omega=180) = [protein]-peptidylproline (omega=0)</text>
        <dbReference type="Rhea" id="RHEA:16237"/>
        <dbReference type="Rhea" id="RHEA-COMP:10747"/>
        <dbReference type="Rhea" id="RHEA-COMP:10748"/>
        <dbReference type="ChEBI" id="CHEBI:83833"/>
        <dbReference type="ChEBI" id="CHEBI:83834"/>
        <dbReference type="EC" id="5.2.1.8"/>
    </reaction>
</comment>
<keyword evidence="6 7" id="KW-0413">Isomerase</keyword>
<comment type="caution">
    <text evidence="10">The sequence shown here is derived from an EMBL/GenBank/DDBJ whole genome shotgun (WGS) entry which is preliminary data.</text>
</comment>
<evidence type="ECO:0000256" key="8">
    <source>
        <dbReference type="SAM" id="MobiDB-lite"/>
    </source>
</evidence>
<feature type="region of interest" description="Disordered" evidence="8">
    <location>
        <begin position="1"/>
        <end position="20"/>
    </location>
</feature>
<evidence type="ECO:0000259" key="9">
    <source>
        <dbReference type="PROSITE" id="PS50059"/>
    </source>
</evidence>
<name>A0A819TY34_9BILA</name>
<dbReference type="EC" id="5.2.1.8" evidence="2 7"/>
<evidence type="ECO:0000256" key="3">
    <source>
        <dbReference type="ARBA" id="ARBA00022737"/>
    </source>
</evidence>
<dbReference type="SUPFAM" id="SSF54534">
    <property type="entry name" value="FKBP-like"/>
    <property type="match status" value="2"/>
</dbReference>
<evidence type="ECO:0000313" key="11">
    <source>
        <dbReference type="Proteomes" id="UP000663881"/>
    </source>
</evidence>
<evidence type="ECO:0000313" key="10">
    <source>
        <dbReference type="EMBL" id="CAF4080592.1"/>
    </source>
</evidence>
<dbReference type="FunFam" id="3.10.50.40:FF:000013">
    <property type="entry name" value="Peptidylprolyl isomerase"/>
    <property type="match status" value="1"/>
</dbReference>
<reference evidence="10" key="1">
    <citation type="submission" date="2021-02" db="EMBL/GenBank/DDBJ databases">
        <authorList>
            <person name="Nowell W R."/>
        </authorList>
    </citation>
    <scope>NUCLEOTIDE SEQUENCE</scope>
</reference>
<keyword evidence="3" id="KW-0677">Repeat</keyword>
<dbReference type="Proteomes" id="UP000663881">
    <property type="component" value="Unassembled WGS sequence"/>
</dbReference>
<dbReference type="Pfam" id="PF00254">
    <property type="entry name" value="FKBP_C"/>
    <property type="match status" value="2"/>
</dbReference>
<dbReference type="AlphaFoldDB" id="A0A819TY34"/>
<dbReference type="InterPro" id="IPR050754">
    <property type="entry name" value="FKBP4/5/8-like"/>
</dbReference>
<dbReference type="EMBL" id="CAJOAY010004713">
    <property type="protein sequence ID" value="CAF4080592.1"/>
    <property type="molecule type" value="Genomic_DNA"/>
</dbReference>
<gene>
    <name evidence="10" type="ORF">OKA104_LOCUS34537</name>
</gene>
<organism evidence="10 11">
    <name type="scientific">Adineta steineri</name>
    <dbReference type="NCBI Taxonomy" id="433720"/>
    <lineage>
        <taxon>Eukaryota</taxon>
        <taxon>Metazoa</taxon>
        <taxon>Spiralia</taxon>
        <taxon>Gnathifera</taxon>
        <taxon>Rotifera</taxon>
        <taxon>Eurotatoria</taxon>
        <taxon>Bdelloidea</taxon>
        <taxon>Adinetida</taxon>
        <taxon>Adinetidae</taxon>
        <taxon>Adineta</taxon>
    </lineage>
</organism>
<feature type="non-terminal residue" evidence="10">
    <location>
        <position position="1"/>
    </location>
</feature>
<evidence type="ECO:0000256" key="4">
    <source>
        <dbReference type="ARBA" id="ARBA00022803"/>
    </source>
</evidence>
<sequence>MASDSEIKGEDISPSKDGGIIKEIIKEGHGDEKPLPNDKVFVHYVGTLLDGTKFDSSRDRNQKFEFEIGKGAVIKAWDIGVATMKRGEICRLTCKPEYAYGESGSGDKIGPNATLIFEVELFDFIGDDISEKKDQSVVRRIFKRGEGWAKPSDGSKVDITLKGIYDNKVFDERTVKFIIGEGFLQNIPEGLEHAVTRMTKGEHSQLKLKSKATFGLEKFNIPKNAHVEYMVTLNDFEKGVDKYSMSETDKLEESEKLKKRAGELFKDGHYYIACKKYKTITEYLKSTNYENEK</sequence>
<dbReference type="InterPro" id="IPR011990">
    <property type="entry name" value="TPR-like_helical_dom_sf"/>
</dbReference>
<feature type="domain" description="PPIase FKBP-type" evidence="9">
    <location>
        <begin position="154"/>
        <end position="237"/>
    </location>
</feature>
<evidence type="ECO:0000256" key="7">
    <source>
        <dbReference type="PROSITE-ProRule" id="PRU00277"/>
    </source>
</evidence>
<evidence type="ECO:0000256" key="6">
    <source>
        <dbReference type="ARBA" id="ARBA00023235"/>
    </source>
</evidence>
<dbReference type="InterPro" id="IPR046357">
    <property type="entry name" value="PPIase_dom_sf"/>
</dbReference>
<dbReference type="Gene3D" id="1.25.40.10">
    <property type="entry name" value="Tetratricopeptide repeat domain"/>
    <property type="match status" value="1"/>
</dbReference>
<protein>
    <recommendedName>
        <fullName evidence="2 7">peptidylprolyl isomerase</fullName>
        <ecNumber evidence="2 7">5.2.1.8</ecNumber>
    </recommendedName>
</protein>
<dbReference type="InterPro" id="IPR001179">
    <property type="entry name" value="PPIase_FKBP_dom"/>
</dbReference>
<keyword evidence="5 7" id="KW-0697">Rotamase</keyword>
<dbReference type="Gene3D" id="3.10.50.40">
    <property type="match status" value="2"/>
</dbReference>
<dbReference type="PANTHER" id="PTHR46512:SF9">
    <property type="entry name" value="PEPTIDYLPROLYL ISOMERASE"/>
    <property type="match status" value="1"/>
</dbReference>
<feature type="domain" description="PPIase FKBP-type" evidence="9">
    <location>
        <begin position="37"/>
        <end position="125"/>
    </location>
</feature>
<dbReference type="FunFam" id="3.10.50.40:FF:000006">
    <property type="entry name" value="Peptidyl-prolyl cis-trans isomerase"/>
    <property type="match status" value="1"/>
</dbReference>
<evidence type="ECO:0000256" key="5">
    <source>
        <dbReference type="ARBA" id="ARBA00023110"/>
    </source>
</evidence>
<dbReference type="PROSITE" id="PS50059">
    <property type="entry name" value="FKBP_PPIASE"/>
    <property type="match status" value="2"/>
</dbReference>
<accession>A0A819TY34</accession>